<sequence length="167" mass="18817">MVDSAGDWLWSLLQHWLPHHILLRLAAIQRPQSSFPMDSVGWGLRDDRRFSVKTTYQVRCAVLWNIWRQQNDRVFNGITKEWGSVVTRSKWLAESSAAAAITLRNQHVRLAGMGAARTTLSLWSPPADGWIKLNTDVIRSSIEGRASCGGVLRDHTGIWIRGQMLGG</sequence>
<gene>
    <name evidence="1" type="ORF">V6N11_081647</name>
</gene>
<organism evidence="1 2">
    <name type="scientific">Hibiscus sabdariffa</name>
    <name type="common">roselle</name>
    <dbReference type="NCBI Taxonomy" id="183260"/>
    <lineage>
        <taxon>Eukaryota</taxon>
        <taxon>Viridiplantae</taxon>
        <taxon>Streptophyta</taxon>
        <taxon>Embryophyta</taxon>
        <taxon>Tracheophyta</taxon>
        <taxon>Spermatophyta</taxon>
        <taxon>Magnoliopsida</taxon>
        <taxon>eudicotyledons</taxon>
        <taxon>Gunneridae</taxon>
        <taxon>Pentapetalae</taxon>
        <taxon>rosids</taxon>
        <taxon>malvids</taxon>
        <taxon>Malvales</taxon>
        <taxon>Malvaceae</taxon>
        <taxon>Malvoideae</taxon>
        <taxon>Hibiscus</taxon>
    </lineage>
</organism>
<proteinExistence type="predicted"/>
<dbReference type="EMBL" id="JBBPBN010000210">
    <property type="protein sequence ID" value="KAK8972532.1"/>
    <property type="molecule type" value="Genomic_DNA"/>
</dbReference>
<protein>
    <submittedName>
        <fullName evidence="1">Uncharacterized protein</fullName>
    </submittedName>
</protein>
<reference evidence="1 2" key="1">
    <citation type="journal article" date="2024" name="G3 (Bethesda)">
        <title>Genome assembly of Hibiscus sabdariffa L. provides insights into metabolisms of medicinal natural products.</title>
        <authorList>
            <person name="Kim T."/>
        </authorList>
    </citation>
    <scope>NUCLEOTIDE SEQUENCE [LARGE SCALE GENOMIC DNA]</scope>
    <source>
        <strain evidence="1">TK-2024</strain>
        <tissue evidence="1">Old leaves</tissue>
    </source>
</reference>
<comment type="caution">
    <text evidence="1">The sequence shown here is derived from an EMBL/GenBank/DDBJ whole genome shotgun (WGS) entry which is preliminary data.</text>
</comment>
<dbReference type="Proteomes" id="UP001396334">
    <property type="component" value="Unassembled WGS sequence"/>
</dbReference>
<name>A0ABR2N8V2_9ROSI</name>
<evidence type="ECO:0000313" key="1">
    <source>
        <dbReference type="EMBL" id="KAK8972532.1"/>
    </source>
</evidence>
<accession>A0ABR2N8V2</accession>
<keyword evidence="2" id="KW-1185">Reference proteome</keyword>
<evidence type="ECO:0000313" key="2">
    <source>
        <dbReference type="Proteomes" id="UP001396334"/>
    </source>
</evidence>